<evidence type="ECO:0000313" key="2">
    <source>
        <dbReference type="Proteomes" id="UP000366872"/>
    </source>
</evidence>
<keyword evidence="2" id="KW-1185">Reference proteome</keyword>
<protein>
    <recommendedName>
        <fullName evidence="3">DNA primase/polymerase bifunctional N-terminal domain-containing protein</fullName>
    </recommendedName>
</protein>
<name>A0A6C2UCN7_PONDE</name>
<sequence>MDNTNGTDAGKTTLHGGVAPNAYDGITDPVYGSASRQLKGMALRWSQSLIPQVLRDKPNWTVFELTWNAQKGKYDKVPAKWKGRAKCGDPSTWRTWDDILYMCSVKTEKWNPEYDEQMVDGVKKSFAPAYALSEDDGIFCIDLDHIYDAYGQCDPIAAVLLDKFKGTYCEQSKSGDGAHIFGYGKPELNGNVTVEIEGERLDIEVYSKDRFICMTGIGIDSSKVKEASND</sequence>
<proteinExistence type="predicted"/>
<dbReference type="EMBL" id="CAAHFG010000005">
    <property type="protein sequence ID" value="VGO17669.1"/>
    <property type="molecule type" value="Genomic_DNA"/>
</dbReference>
<gene>
    <name evidence="1" type="ORF">PDESU_06271</name>
</gene>
<evidence type="ECO:0000313" key="1">
    <source>
        <dbReference type="EMBL" id="VGO17669.1"/>
    </source>
</evidence>
<dbReference type="Proteomes" id="UP000366872">
    <property type="component" value="Unassembled WGS sequence"/>
</dbReference>
<accession>A0A6C2UCN7</accession>
<reference evidence="1 2" key="1">
    <citation type="submission" date="2019-04" db="EMBL/GenBank/DDBJ databases">
        <authorList>
            <person name="Van Vliet M D."/>
        </authorList>
    </citation>
    <scope>NUCLEOTIDE SEQUENCE [LARGE SCALE GENOMIC DNA]</scope>
    <source>
        <strain evidence="1 2">F1</strain>
    </source>
</reference>
<dbReference type="AlphaFoldDB" id="A0A6C2UCN7"/>
<evidence type="ECO:0008006" key="3">
    <source>
        <dbReference type="Google" id="ProtNLM"/>
    </source>
</evidence>
<organism evidence="1 2">
    <name type="scientific">Pontiella desulfatans</name>
    <dbReference type="NCBI Taxonomy" id="2750659"/>
    <lineage>
        <taxon>Bacteria</taxon>
        <taxon>Pseudomonadati</taxon>
        <taxon>Kiritimatiellota</taxon>
        <taxon>Kiritimatiellia</taxon>
        <taxon>Kiritimatiellales</taxon>
        <taxon>Pontiellaceae</taxon>
        <taxon>Pontiella</taxon>
    </lineage>
</organism>